<keyword evidence="2" id="KW-1185">Reference proteome</keyword>
<dbReference type="Proteomes" id="UP000775213">
    <property type="component" value="Unassembled WGS sequence"/>
</dbReference>
<name>A0AAV7GWP0_DENCH</name>
<evidence type="ECO:0000313" key="2">
    <source>
        <dbReference type="Proteomes" id="UP000775213"/>
    </source>
</evidence>
<sequence length="159" mass="16032">MVGITSPITSFAVFENNAFDTLTAPSTTIFCPLTNAESSDAKNRAAAAISAALSTAPFNTAASQVNFSTNSAVIIPNPQLNGVATPNGETQLTLTPFSPSSPAAAFTNPNTPCFAIVYATGANPPTAAATLAVQIIDPLIPAATIARPACLIAAAIPRT</sequence>
<protein>
    <submittedName>
        <fullName evidence="1">Uncharacterized protein</fullName>
    </submittedName>
</protein>
<organism evidence="1 2">
    <name type="scientific">Dendrobium chrysotoxum</name>
    <name type="common">Orchid</name>
    <dbReference type="NCBI Taxonomy" id="161865"/>
    <lineage>
        <taxon>Eukaryota</taxon>
        <taxon>Viridiplantae</taxon>
        <taxon>Streptophyta</taxon>
        <taxon>Embryophyta</taxon>
        <taxon>Tracheophyta</taxon>
        <taxon>Spermatophyta</taxon>
        <taxon>Magnoliopsida</taxon>
        <taxon>Liliopsida</taxon>
        <taxon>Asparagales</taxon>
        <taxon>Orchidaceae</taxon>
        <taxon>Epidendroideae</taxon>
        <taxon>Malaxideae</taxon>
        <taxon>Dendrobiinae</taxon>
        <taxon>Dendrobium</taxon>
    </lineage>
</organism>
<gene>
    <name evidence="1" type="ORF">IEQ34_008721</name>
</gene>
<dbReference type="EMBL" id="JAGFBR010000009">
    <property type="protein sequence ID" value="KAH0461146.1"/>
    <property type="molecule type" value="Genomic_DNA"/>
</dbReference>
<dbReference type="AlphaFoldDB" id="A0AAV7GWP0"/>
<proteinExistence type="predicted"/>
<comment type="caution">
    <text evidence="1">The sequence shown here is derived from an EMBL/GenBank/DDBJ whole genome shotgun (WGS) entry which is preliminary data.</text>
</comment>
<reference evidence="1 2" key="1">
    <citation type="journal article" date="2021" name="Hortic Res">
        <title>Chromosome-scale assembly of the Dendrobium chrysotoxum genome enhances the understanding of orchid evolution.</title>
        <authorList>
            <person name="Zhang Y."/>
            <person name="Zhang G.Q."/>
            <person name="Zhang D."/>
            <person name="Liu X.D."/>
            <person name="Xu X.Y."/>
            <person name="Sun W.H."/>
            <person name="Yu X."/>
            <person name="Zhu X."/>
            <person name="Wang Z.W."/>
            <person name="Zhao X."/>
            <person name="Zhong W.Y."/>
            <person name="Chen H."/>
            <person name="Yin W.L."/>
            <person name="Huang T."/>
            <person name="Niu S.C."/>
            <person name="Liu Z.J."/>
        </authorList>
    </citation>
    <scope>NUCLEOTIDE SEQUENCE [LARGE SCALE GENOMIC DNA]</scope>
    <source>
        <strain evidence="1">Lindl</strain>
    </source>
</reference>
<accession>A0AAV7GWP0</accession>
<evidence type="ECO:0000313" key="1">
    <source>
        <dbReference type="EMBL" id="KAH0461146.1"/>
    </source>
</evidence>